<dbReference type="Gene3D" id="2.60.40.10">
    <property type="entry name" value="Immunoglobulins"/>
    <property type="match status" value="1"/>
</dbReference>
<protein>
    <submittedName>
        <fullName evidence="3">DUF5103 domain-containing protein</fullName>
    </submittedName>
</protein>
<reference evidence="3 4" key="1">
    <citation type="journal article" date="2013" name="Int. J. Syst. Evol. Microbiol.">
        <title>Marinoscillum luteum sp. nov., isolated from marine sediment.</title>
        <authorList>
            <person name="Cha I.T."/>
            <person name="Park S.J."/>
            <person name="Kim S.J."/>
            <person name="Kim J.G."/>
            <person name="Jung M.Y."/>
            <person name="Shin K.S."/>
            <person name="Kwon K.K."/>
            <person name="Yang S.H."/>
            <person name="Seo Y.S."/>
            <person name="Rhee S.K."/>
        </authorList>
    </citation>
    <scope>NUCLEOTIDE SEQUENCE [LARGE SCALE GENOMIC DNA]</scope>
    <source>
        <strain evidence="3 4">KCTC 23939</strain>
    </source>
</reference>
<sequence>MKYLPLLAISLLLANCVPVSYTDTASQKTILYDNAQYEDNIGMVQLYPLSTDQQASLDYPVIALNSAGLSLVFDLLEQNTSYLNARYVHCNADWTPSRLTDLQFLSSYNEFPINQYNYSSNTRIPYVNYQADLPTPDKSGNYLLVVYRENDRKNVLFTRRFLVFDQRAQIDVEFTPSATVSQRNTNHQLSFGIRYQQIENPNPLREFKVVLLQNHNWHTPITGLQPTLMRPDQNYLEYRHFNGENNFPALNEFRYFDLRSIDYRGMNVVNVRKETDQIQAFLGLDKSRHGLAYSQLINDLNGSFFLENKDPNDGPLQSEYAQVYFELQSEKLEGEIYIAGGFNNWNLTPENMMSYDESTGSYRGWLWLKQGYYDYFYWLKSDKMPFYELEGSHYQTSNDYEILFYYRDPFNNYDELIGYRRVSSGN</sequence>
<dbReference type="InterPro" id="IPR031345">
    <property type="entry name" value="T9SS_Plug_N"/>
</dbReference>
<gene>
    <name evidence="3" type="ORF">ACHKAR_18845</name>
</gene>
<dbReference type="Pfam" id="PF17116">
    <property type="entry name" value="T9SS_plug_1st"/>
    <property type="match status" value="1"/>
</dbReference>
<dbReference type="EMBL" id="JBIPKE010000020">
    <property type="protein sequence ID" value="MFH6985517.1"/>
    <property type="molecule type" value="Genomic_DNA"/>
</dbReference>
<keyword evidence="4" id="KW-1185">Reference proteome</keyword>
<evidence type="ECO:0000313" key="3">
    <source>
        <dbReference type="EMBL" id="MFH6985517.1"/>
    </source>
</evidence>
<dbReference type="Proteomes" id="UP001610063">
    <property type="component" value="Unassembled WGS sequence"/>
</dbReference>
<accession>A0ABW7ND13</accession>
<evidence type="ECO:0000256" key="1">
    <source>
        <dbReference type="SAM" id="SignalP"/>
    </source>
</evidence>
<name>A0ABW7ND13_9BACT</name>
<feature type="domain" description="Type 9 secretion system plug protein N-terminal" evidence="2">
    <location>
        <begin position="44"/>
        <end position="164"/>
    </location>
</feature>
<feature type="chain" id="PRO_5045459561" evidence="1">
    <location>
        <begin position="22"/>
        <end position="426"/>
    </location>
</feature>
<evidence type="ECO:0000313" key="4">
    <source>
        <dbReference type="Proteomes" id="UP001610063"/>
    </source>
</evidence>
<dbReference type="InterPro" id="IPR013783">
    <property type="entry name" value="Ig-like_fold"/>
</dbReference>
<comment type="caution">
    <text evidence="3">The sequence shown here is derived from an EMBL/GenBank/DDBJ whole genome shotgun (WGS) entry which is preliminary data.</text>
</comment>
<dbReference type="RefSeq" id="WP_395418954.1">
    <property type="nucleotide sequence ID" value="NZ_JBIPKE010000020.1"/>
</dbReference>
<keyword evidence="1" id="KW-0732">Signal</keyword>
<proteinExistence type="predicted"/>
<organism evidence="3 4">
    <name type="scientific">Marinoscillum luteum</name>
    <dbReference type="NCBI Taxonomy" id="861051"/>
    <lineage>
        <taxon>Bacteria</taxon>
        <taxon>Pseudomonadati</taxon>
        <taxon>Bacteroidota</taxon>
        <taxon>Cytophagia</taxon>
        <taxon>Cytophagales</taxon>
        <taxon>Reichenbachiellaceae</taxon>
        <taxon>Marinoscillum</taxon>
    </lineage>
</organism>
<feature type="signal peptide" evidence="1">
    <location>
        <begin position="1"/>
        <end position="21"/>
    </location>
</feature>
<evidence type="ECO:0000259" key="2">
    <source>
        <dbReference type="Pfam" id="PF17116"/>
    </source>
</evidence>